<evidence type="ECO:0000259" key="7">
    <source>
        <dbReference type="PROSITE" id="PS51987"/>
    </source>
</evidence>
<dbReference type="GO" id="GO:0004356">
    <property type="term" value="F:glutamine synthetase activity"/>
    <property type="evidence" value="ECO:0007669"/>
    <property type="project" value="InterPro"/>
</dbReference>
<dbReference type="Gene3D" id="3.10.20.70">
    <property type="entry name" value="Glutamine synthetase, N-terminal domain"/>
    <property type="match status" value="1"/>
</dbReference>
<keyword evidence="3" id="KW-0067">ATP-binding</keyword>
<proteinExistence type="inferred from homology"/>
<organism evidence="8">
    <name type="scientific">Pyrodinium bahamense</name>
    <dbReference type="NCBI Taxonomy" id="73915"/>
    <lineage>
        <taxon>Eukaryota</taxon>
        <taxon>Sar</taxon>
        <taxon>Alveolata</taxon>
        <taxon>Dinophyceae</taxon>
        <taxon>Gonyaulacales</taxon>
        <taxon>Pyrocystaceae</taxon>
        <taxon>Pyrodinium</taxon>
    </lineage>
</organism>
<dbReference type="InterPro" id="IPR008147">
    <property type="entry name" value="Gln_synt_N"/>
</dbReference>
<dbReference type="Gene3D" id="3.30.590.10">
    <property type="entry name" value="Glutamine synthetase/guanido kinase, catalytic domain"/>
    <property type="match status" value="1"/>
</dbReference>
<keyword evidence="2" id="KW-0547">Nucleotide-binding</keyword>
<dbReference type="NCBIfam" id="TIGR03105">
    <property type="entry name" value="gln_synth_III"/>
    <property type="match status" value="1"/>
</dbReference>
<dbReference type="GO" id="GO:0005524">
    <property type="term" value="F:ATP binding"/>
    <property type="evidence" value="ECO:0007669"/>
    <property type="project" value="UniProtKB-KW"/>
</dbReference>
<dbReference type="InterPro" id="IPR014746">
    <property type="entry name" value="Gln_synth/guanido_kin_cat_dom"/>
</dbReference>
<name>A0A7S0AU48_9DINO</name>
<evidence type="ECO:0000256" key="5">
    <source>
        <dbReference type="RuleBase" id="RU000384"/>
    </source>
</evidence>
<evidence type="ECO:0000313" key="8">
    <source>
        <dbReference type="EMBL" id="CAD8373744.1"/>
    </source>
</evidence>
<dbReference type="InterPro" id="IPR036651">
    <property type="entry name" value="Gln_synt_N_sf"/>
</dbReference>
<dbReference type="PANTHER" id="PTHR43785">
    <property type="entry name" value="GAMMA-GLUTAMYLPUTRESCINE SYNTHETASE"/>
    <property type="match status" value="1"/>
</dbReference>
<gene>
    <name evidence="8" type="ORF">PBAH0796_LOCUS21509</name>
</gene>
<accession>A0A7S0AU48</accession>
<keyword evidence="1" id="KW-0436">Ligase</keyword>
<evidence type="ECO:0000256" key="1">
    <source>
        <dbReference type="ARBA" id="ARBA00022598"/>
    </source>
</evidence>
<evidence type="ECO:0000256" key="4">
    <source>
        <dbReference type="PROSITE-ProRule" id="PRU01330"/>
    </source>
</evidence>
<evidence type="ECO:0000256" key="2">
    <source>
        <dbReference type="ARBA" id="ARBA00022741"/>
    </source>
</evidence>
<evidence type="ECO:0000256" key="3">
    <source>
        <dbReference type="ARBA" id="ARBA00022840"/>
    </source>
</evidence>
<dbReference type="GO" id="GO:0006542">
    <property type="term" value="P:glutamine biosynthetic process"/>
    <property type="evidence" value="ECO:0007669"/>
    <property type="project" value="InterPro"/>
</dbReference>
<dbReference type="PANTHER" id="PTHR43785:SF14">
    <property type="entry name" value="GLUTAMINE SYNTHETASE"/>
    <property type="match status" value="1"/>
</dbReference>
<dbReference type="InterPro" id="IPR017536">
    <property type="entry name" value="Glutamine_synthetase_typeIII"/>
</dbReference>
<reference evidence="8" key="1">
    <citation type="submission" date="2021-01" db="EMBL/GenBank/DDBJ databases">
        <authorList>
            <person name="Corre E."/>
            <person name="Pelletier E."/>
            <person name="Niang G."/>
            <person name="Scheremetjew M."/>
            <person name="Finn R."/>
            <person name="Kale V."/>
            <person name="Holt S."/>
            <person name="Cochrane G."/>
            <person name="Meng A."/>
            <person name="Brown T."/>
            <person name="Cohen L."/>
        </authorList>
    </citation>
    <scope>NUCLEOTIDE SEQUENCE</scope>
    <source>
        <strain evidence="8">Pbaha01</strain>
    </source>
</reference>
<dbReference type="SMART" id="SM01230">
    <property type="entry name" value="Gln-synt_C"/>
    <property type="match status" value="1"/>
</dbReference>
<dbReference type="InterPro" id="IPR008146">
    <property type="entry name" value="Gln_synth_cat_dom"/>
</dbReference>
<dbReference type="PROSITE" id="PS51987">
    <property type="entry name" value="GS_CATALYTIC"/>
    <property type="match status" value="1"/>
</dbReference>
<sequence length="460" mass="50690">MATPQAARLAPDADLEAVAKERGIEFFFVSFVDVCGVLRSKMVPAAAIKQIQKDGAGFAPFAAWQNFGPDAPDMVAIPDASSLIQVPFQKEIGFVIGDCYVEGHRVLDSPRWVLKDQIAKAAEAGYVFKTGVEPEFFLLSGEEEPKISDQSDRQAKPCYETGALMRRYTVLKEIVQALNTCDFGVYQTDHEDANGQFEINWHYSDCLTTADRHVFFKWVVKTLAEKHGFRATFMPRPFKDKTGNGCHCHCSLWSGDRNVFAGSEPAESPAVTKMEELGLSEVGLHFLGGVLSKAATFCAITNPCVNSYKRLAGAPTASGSTWAPNRISFSGNNRTHMVRVPAGDRFEVRVADGAANPYLLPAVLLAAGLAGVQKKLGPERYFFKPTVNMYLIPDGAAEIADLPKLPQNLLDATRLLAQDAEFQEALGPVFSKSFLKIKQAEWEDFMRHLSMWELETTLDC</sequence>
<feature type="domain" description="GS beta-grasp" evidence="6">
    <location>
        <begin position="22"/>
        <end position="104"/>
    </location>
</feature>
<evidence type="ECO:0000259" key="6">
    <source>
        <dbReference type="PROSITE" id="PS51986"/>
    </source>
</evidence>
<dbReference type="SUPFAM" id="SSF55931">
    <property type="entry name" value="Glutamine synthetase/guanido kinase"/>
    <property type="match status" value="1"/>
</dbReference>
<comment type="similarity">
    <text evidence="4 5">Belongs to the glutamine synthetase family.</text>
</comment>
<dbReference type="Pfam" id="PF00120">
    <property type="entry name" value="Gln-synt_C"/>
    <property type="match status" value="1"/>
</dbReference>
<protein>
    <recommendedName>
        <fullName evidence="9">Glutamine synthetase</fullName>
    </recommendedName>
</protein>
<dbReference type="EMBL" id="HBEG01035158">
    <property type="protein sequence ID" value="CAD8373744.1"/>
    <property type="molecule type" value="Transcribed_RNA"/>
</dbReference>
<dbReference type="PROSITE" id="PS51986">
    <property type="entry name" value="GS_BETA_GRASP"/>
    <property type="match status" value="1"/>
</dbReference>
<feature type="domain" description="GS catalytic" evidence="7">
    <location>
        <begin position="110"/>
        <end position="460"/>
    </location>
</feature>
<dbReference type="SUPFAM" id="SSF54368">
    <property type="entry name" value="Glutamine synthetase, N-terminal domain"/>
    <property type="match status" value="1"/>
</dbReference>
<dbReference type="AlphaFoldDB" id="A0A7S0AU48"/>
<evidence type="ECO:0008006" key="9">
    <source>
        <dbReference type="Google" id="ProtNLM"/>
    </source>
</evidence>